<dbReference type="Gene3D" id="1.20.58.530">
    <property type="match status" value="1"/>
</dbReference>
<accession>B6K4Y8</accession>
<feature type="region of interest" description="Actin-binding" evidence="9">
    <location>
        <begin position="635"/>
        <end position="657"/>
    </location>
</feature>
<dbReference type="OrthoDB" id="6108017at2759"/>
<feature type="domain" description="Myosin motor" evidence="12">
    <location>
        <begin position="77"/>
        <end position="757"/>
    </location>
</feature>
<keyword evidence="6 9" id="KW-0505">Motor protein</keyword>
<keyword evidence="2 9" id="KW-0547">Nucleotide-binding</keyword>
<dbReference type="GO" id="GO:0120105">
    <property type="term" value="C:mitotic actomyosin contractile ring, intermediate layer"/>
    <property type="evidence" value="ECO:0007669"/>
    <property type="project" value="EnsemblFungi"/>
</dbReference>
<dbReference type="InterPro" id="IPR027417">
    <property type="entry name" value="P-loop_NTPase"/>
</dbReference>
<organism evidence="14 16">
    <name type="scientific">Schizosaccharomyces japonicus (strain yFS275 / FY16936)</name>
    <name type="common">Fission yeast</name>
    <dbReference type="NCBI Taxonomy" id="402676"/>
    <lineage>
        <taxon>Eukaryota</taxon>
        <taxon>Fungi</taxon>
        <taxon>Dikarya</taxon>
        <taxon>Ascomycota</taxon>
        <taxon>Taphrinomycotina</taxon>
        <taxon>Schizosaccharomycetes</taxon>
        <taxon>Schizosaccharomycetales</taxon>
        <taxon>Schizosaccharomycetaceae</taxon>
        <taxon>Schizosaccharomyces</taxon>
    </lineage>
</organism>
<evidence type="ECO:0000256" key="3">
    <source>
        <dbReference type="ARBA" id="ARBA00022840"/>
    </source>
</evidence>
<evidence type="ECO:0000256" key="6">
    <source>
        <dbReference type="ARBA" id="ARBA00023175"/>
    </source>
</evidence>
<dbReference type="GO" id="GO:0005524">
    <property type="term" value="F:ATP binding"/>
    <property type="evidence" value="ECO:0007669"/>
    <property type="project" value="UniProtKB-UniRule"/>
</dbReference>
<evidence type="ECO:0000256" key="10">
    <source>
        <dbReference type="SAM" id="Coils"/>
    </source>
</evidence>
<dbReference type="VEuPathDB" id="FungiDB:SJAG_03703"/>
<evidence type="ECO:0000256" key="11">
    <source>
        <dbReference type="SAM" id="MobiDB-lite"/>
    </source>
</evidence>
<sequence>MSTASLEVLGINSSKNDMKEQDDKRWVWIPDPENAFVKACVIEELKDHQLRVRYNNFRDEKIVLEAETLPVNPSNFDSVDDMAELTHLNEPSIAYNLEQRYMSDLIYTYSGLFLVAINPYNLLPIYNKDIIQLYKDKTYGRKYPHIFSVADLAYNNLLEKKEHQSILVTGESGAGKTENTKRIIQYLASVANSSQYTEGQIEEQILQTNPILESFGNAQTVRNNNSSRFGKFIRIEFSASGEISNATIDWYLLEKSRVVRQSPEERSYHVFYQLIKGADEALRNKLLLSKTTDEYNYLKESSNTIDGVDDAAEFEKLLASMKTLNFTEQEMIASFKILSIVLLLGNITVVADRNGAARLPNPDEIDKICHLMGMKPEEFSQNLIRPKIRAGREWVFSARSQVQVASSLEALAKTIYERNFGWLVDRINQSLKNSGTTSRHFIGILDIAGFEIFKHNSFEQLCINYTNERLQQFFNHHMFVLEQEEYMRESIKWEFQDFGHDLQPTIDLIEKSKPIGILSCLDEECVMPKATDTTFTEKLNALWNGKSTKYKPSKFGCDGFTLTHYAADVEYKTEGWLEKNSDPLNENVANLIANSSNKHLASLFADYKDPVGSVTRTSKKKGVFRTVAQRHKEQLNQLMNQFGVTNPHFVRCIVPNQLKKAHVFNWPLVLEQLRCNGVLEGIRITRSGFPNRLTFNDFRLRYEIMVNVSKNNQYVESRKASLLILQELDVDSDLYRIGISKVFFRAGVLAILEKRRTEYLQRLMTGLQSCIRGAAQRKRYQKTLNAITASKLIEKNLYYYKDLAQFSWAKLFLTIRPLLSSTQNDEKLKKKDEELARVNYELKKSQASFRQAEDQRKATEDSIKNLEKVLETERSIAVDKEEILYRTQEKVNDLLETISKLESDISEKDERVNSFSEEMELLVKEHTQLVEASTKTDNELFETKEKLEAVLASNEELDEKVSTLTASLASANSQNEQLARENKSLSETVDELTSSEKNREELERAINELNTKWKSREQELLDKEKALEEELQTSNDNFSKLQEEKEQAQKQFKEALQSSNDVSAKLQQEKEQTQKQYEDALQKANDKSTRLQTEKDQVQSQLDQLRSDLKHSRSRFDEISKEGGELQAKLKRLEEANDDLESMKKIQQLTISDLEEKVSFLEADLKQLVNLKNEVADLKLKNGELQEQLSDMHVLKEKLNQRDNTLRSYSEEIDSLRSEVNTLQGYRDKYNALSSQSTSLKSSADKLKGELDQIKVYVNKFLHAEEELNRTRLQLNTSNEANSMLNEKIDLLTKERDSLEGEVHHGKERISLLQDTIQRQRGDLASVDELKDKIRTFESQISQLKGELKEEKNKVSTLTQYSKEAEILRSQLKKMQNIEEELNKAKSELKQVRSLRSEIELLKGKVGSQELLRSKNKELELRATELRKELSSVQERTKRKEQELQKLKTTLENEKMETKENLQRMFTPQRKTIFDLHERNASQAMQLLHHNWLLKALVVPSNARI</sequence>
<dbReference type="GO" id="GO:0036391">
    <property type="term" value="C:medial cortex septin ring"/>
    <property type="evidence" value="ECO:0007669"/>
    <property type="project" value="EnsemblFungi"/>
</dbReference>
<dbReference type="EMBL" id="KE651167">
    <property type="protein sequence ID" value="EEB08545.1"/>
    <property type="molecule type" value="Genomic_DNA"/>
</dbReference>
<evidence type="ECO:0000256" key="8">
    <source>
        <dbReference type="ARBA" id="ARBA00064372"/>
    </source>
</evidence>
<gene>
    <name evidence="15" type="primary">myo2</name>
    <name evidence="14" type="ORF">SJAG_03703</name>
</gene>
<dbReference type="SMART" id="SM00242">
    <property type="entry name" value="MYSc"/>
    <property type="match status" value="1"/>
</dbReference>
<dbReference type="PANTHER" id="PTHR13140">
    <property type="entry name" value="MYOSIN"/>
    <property type="match status" value="1"/>
</dbReference>
<evidence type="ECO:0000256" key="9">
    <source>
        <dbReference type="PROSITE-ProRule" id="PRU00782"/>
    </source>
</evidence>
<dbReference type="GeneID" id="7052219"/>
<dbReference type="Gene3D" id="1.20.120.720">
    <property type="entry name" value="Myosin VI head, motor domain, U50 subdomain"/>
    <property type="match status" value="1"/>
</dbReference>
<dbReference type="GO" id="GO:0120106">
    <property type="term" value="C:mitotic actomyosin contractile ring, distal actin filament layer"/>
    <property type="evidence" value="ECO:0007669"/>
    <property type="project" value="EnsemblFungi"/>
</dbReference>
<evidence type="ECO:0000256" key="4">
    <source>
        <dbReference type="ARBA" id="ARBA00023054"/>
    </source>
</evidence>
<dbReference type="HOGENOM" id="CLU_000192_7_16_1"/>
<feature type="coiled-coil region" evidence="10">
    <location>
        <begin position="1275"/>
        <end position="1302"/>
    </location>
</feature>
<dbReference type="Pfam" id="PF00063">
    <property type="entry name" value="Myosin_head"/>
    <property type="match status" value="1"/>
</dbReference>
<dbReference type="GO" id="GO:0110085">
    <property type="term" value="C:mitotic actomyosin contractile ring"/>
    <property type="evidence" value="ECO:0000269"/>
    <property type="project" value="JaponicusDB"/>
</dbReference>
<dbReference type="GO" id="GO:0016460">
    <property type="term" value="C:myosin II complex"/>
    <property type="evidence" value="ECO:0007669"/>
    <property type="project" value="EnsemblFungi"/>
</dbReference>
<feature type="domain" description="Myosin N-terminal SH3-like" evidence="13">
    <location>
        <begin position="22"/>
        <end position="73"/>
    </location>
</feature>
<dbReference type="PANTHER" id="PTHR13140:SF857">
    <property type="entry name" value="MYOSIN-11"/>
    <property type="match status" value="1"/>
</dbReference>
<dbReference type="Pfam" id="PF02736">
    <property type="entry name" value="Myosin_N"/>
    <property type="match status" value="1"/>
</dbReference>
<dbReference type="Gene3D" id="1.10.10.820">
    <property type="match status" value="1"/>
</dbReference>
<evidence type="ECO:0000259" key="12">
    <source>
        <dbReference type="PROSITE" id="PS51456"/>
    </source>
</evidence>
<dbReference type="InterPro" id="IPR004009">
    <property type="entry name" value="SH3_Myosin"/>
</dbReference>
<evidence type="ECO:0000259" key="13">
    <source>
        <dbReference type="PROSITE" id="PS51844"/>
    </source>
</evidence>
<evidence type="ECO:0000256" key="1">
    <source>
        <dbReference type="ARBA" id="ARBA00008314"/>
    </source>
</evidence>
<dbReference type="Proteomes" id="UP000001744">
    <property type="component" value="Unassembled WGS sequence"/>
</dbReference>
<keyword evidence="5 9" id="KW-0518">Myosin</keyword>
<feature type="binding site" evidence="9">
    <location>
        <begin position="170"/>
        <end position="177"/>
    </location>
    <ligand>
        <name>ATP</name>
        <dbReference type="ChEBI" id="CHEBI:30616"/>
    </ligand>
</feature>
<dbReference type="SUPFAM" id="SSF52540">
    <property type="entry name" value="P-loop containing nucleoside triphosphate hydrolases"/>
    <property type="match status" value="1"/>
</dbReference>
<evidence type="ECO:0000313" key="16">
    <source>
        <dbReference type="Proteomes" id="UP000001744"/>
    </source>
</evidence>
<dbReference type="PROSITE" id="PS51844">
    <property type="entry name" value="SH3_LIKE"/>
    <property type="match status" value="1"/>
</dbReference>
<dbReference type="GO" id="GO:1902404">
    <property type="term" value="P:mitotic actomyosin contractile ring contraction"/>
    <property type="evidence" value="ECO:0007669"/>
    <property type="project" value="EnsemblFungi"/>
</dbReference>
<feature type="compositionally biased region" description="Basic and acidic residues" evidence="11">
    <location>
        <begin position="1067"/>
        <end position="1097"/>
    </location>
</feature>
<dbReference type="GO" id="GO:0030899">
    <property type="term" value="F:calcium-dependent ATPase activity"/>
    <property type="evidence" value="ECO:0007669"/>
    <property type="project" value="EnsemblFungi"/>
</dbReference>
<reference evidence="14 16" key="1">
    <citation type="journal article" date="2011" name="Science">
        <title>Comparative functional genomics of the fission yeasts.</title>
        <authorList>
            <person name="Rhind N."/>
            <person name="Chen Z."/>
            <person name="Yassour M."/>
            <person name="Thompson D.A."/>
            <person name="Haas B.J."/>
            <person name="Habib N."/>
            <person name="Wapinski I."/>
            <person name="Roy S."/>
            <person name="Lin M.F."/>
            <person name="Heiman D.I."/>
            <person name="Young S.K."/>
            <person name="Furuya K."/>
            <person name="Guo Y."/>
            <person name="Pidoux A."/>
            <person name="Chen H.M."/>
            <person name="Robbertse B."/>
            <person name="Goldberg J.M."/>
            <person name="Aoki K."/>
            <person name="Bayne E.H."/>
            <person name="Berlin A.M."/>
            <person name="Desjardins C.A."/>
            <person name="Dobbs E."/>
            <person name="Dukaj L."/>
            <person name="Fan L."/>
            <person name="FitzGerald M.G."/>
            <person name="French C."/>
            <person name="Gujja S."/>
            <person name="Hansen K."/>
            <person name="Keifenheim D."/>
            <person name="Levin J.Z."/>
            <person name="Mosher R.A."/>
            <person name="Mueller C.A."/>
            <person name="Pfiffner J."/>
            <person name="Priest M."/>
            <person name="Russ C."/>
            <person name="Smialowska A."/>
            <person name="Swoboda P."/>
            <person name="Sykes S.M."/>
            <person name="Vaughn M."/>
            <person name="Vengrova S."/>
            <person name="Yoder R."/>
            <person name="Zeng Q."/>
            <person name="Allshire R."/>
            <person name="Baulcombe D."/>
            <person name="Birren B.W."/>
            <person name="Brown W."/>
            <person name="Ekwall K."/>
            <person name="Kellis M."/>
            <person name="Leatherwood J."/>
            <person name="Levin H."/>
            <person name="Margalit H."/>
            <person name="Martienssen R."/>
            <person name="Nieduszynski C.A."/>
            <person name="Spatafora J.W."/>
            <person name="Friedman N."/>
            <person name="Dalgaard J.Z."/>
            <person name="Baumann P."/>
            <person name="Niki H."/>
            <person name="Regev A."/>
            <person name="Nusbaum C."/>
        </authorList>
    </citation>
    <scope>NUCLEOTIDE SEQUENCE [LARGE SCALE GENOMIC DNA]</scope>
    <source>
        <strain evidence="16">yFS275 / FY16936</strain>
    </source>
</reference>
<dbReference type="GO" id="GO:0015629">
    <property type="term" value="C:actin cytoskeleton"/>
    <property type="evidence" value="ECO:0000318"/>
    <property type="project" value="GO_Central"/>
</dbReference>
<dbReference type="GO" id="GO:0000146">
    <property type="term" value="F:microfilament motor activity"/>
    <property type="evidence" value="ECO:0000318"/>
    <property type="project" value="GO_Central"/>
</dbReference>
<feature type="region of interest" description="Disordered" evidence="11">
    <location>
        <begin position="972"/>
        <end position="997"/>
    </location>
</feature>
<dbReference type="CDD" id="cd01377">
    <property type="entry name" value="MYSc_class_II"/>
    <property type="match status" value="1"/>
</dbReference>
<dbReference type="PRINTS" id="PR00193">
    <property type="entry name" value="MYOSINHEAVY"/>
</dbReference>
<dbReference type="Gene3D" id="3.40.850.10">
    <property type="entry name" value="Kinesin motor domain"/>
    <property type="match status" value="1"/>
</dbReference>
<keyword evidence="3 9" id="KW-0067">ATP-binding</keyword>
<dbReference type="GO" id="GO:0016887">
    <property type="term" value="F:ATP hydrolysis activity"/>
    <property type="evidence" value="ECO:0007669"/>
    <property type="project" value="UniProtKB-ARBA"/>
</dbReference>
<keyword evidence="4 10" id="KW-0175">Coiled coil</keyword>
<name>B6K4Y8_SCHJY</name>
<feature type="region of interest" description="Disordered" evidence="11">
    <location>
        <begin position="1055"/>
        <end position="1100"/>
    </location>
</feature>
<dbReference type="InterPro" id="IPR001609">
    <property type="entry name" value="Myosin_head_motor_dom-like"/>
</dbReference>
<dbReference type="PROSITE" id="PS51456">
    <property type="entry name" value="MYOSIN_MOTOR"/>
    <property type="match status" value="1"/>
</dbReference>
<dbReference type="GO" id="GO:0071341">
    <property type="term" value="C:medial cortical node"/>
    <property type="evidence" value="ECO:0007669"/>
    <property type="project" value="EnsemblFungi"/>
</dbReference>
<evidence type="ECO:0000313" key="14">
    <source>
        <dbReference type="EMBL" id="EEB08545.1"/>
    </source>
</evidence>
<dbReference type="PROSITE" id="PS50096">
    <property type="entry name" value="IQ"/>
    <property type="match status" value="1"/>
</dbReference>
<dbReference type="GO" id="GO:0005737">
    <property type="term" value="C:cytoplasm"/>
    <property type="evidence" value="ECO:0000318"/>
    <property type="project" value="GO_Central"/>
</dbReference>
<dbReference type="GO" id="GO:0016020">
    <property type="term" value="C:membrane"/>
    <property type="evidence" value="ECO:0000318"/>
    <property type="project" value="GO_Central"/>
</dbReference>
<proteinExistence type="inferred from homology"/>
<dbReference type="GO" id="GO:0120104">
    <property type="term" value="C:mitotic actomyosin contractile ring, proximal layer"/>
    <property type="evidence" value="ECO:0007669"/>
    <property type="project" value="EnsemblFungi"/>
</dbReference>
<keyword evidence="7 9" id="KW-0009">Actin-binding</keyword>
<evidence type="ECO:0000313" key="15">
    <source>
        <dbReference type="JaponicusDB" id="SJAG_03703"/>
    </source>
</evidence>
<dbReference type="GO" id="GO:0005829">
    <property type="term" value="C:cytosol"/>
    <property type="evidence" value="ECO:0007669"/>
    <property type="project" value="EnsemblFungi"/>
</dbReference>
<dbReference type="GO" id="GO:0005826">
    <property type="term" value="C:actomyosin contractile ring"/>
    <property type="evidence" value="ECO:0000269"/>
    <property type="project" value="JaponicusDB"/>
</dbReference>
<dbReference type="eggNOG" id="KOG0161">
    <property type="taxonomic scope" value="Eukaryota"/>
</dbReference>
<dbReference type="GO" id="GO:0051015">
    <property type="term" value="F:actin filament binding"/>
    <property type="evidence" value="ECO:0000318"/>
    <property type="project" value="GO_Central"/>
</dbReference>
<dbReference type="STRING" id="402676.B6K4Y8"/>
<dbReference type="Gene3D" id="1.10.287.1490">
    <property type="match status" value="1"/>
</dbReference>
<dbReference type="OMA" id="RCYFASK"/>
<comment type="subunit">
    <text evidence="8">Binds to cdc4 and rlc1.</text>
</comment>
<dbReference type="GO" id="GO:1903475">
    <property type="term" value="P:mitotic actomyosin contractile ring assembly"/>
    <property type="evidence" value="ECO:0007669"/>
    <property type="project" value="EnsemblFungi"/>
</dbReference>
<dbReference type="FunFam" id="1.10.10.820:FF:000001">
    <property type="entry name" value="Myosin heavy chain"/>
    <property type="match status" value="1"/>
</dbReference>
<evidence type="ECO:0000256" key="2">
    <source>
        <dbReference type="ARBA" id="ARBA00022741"/>
    </source>
</evidence>
<dbReference type="GO" id="GO:1990753">
    <property type="term" value="C:equatorial cell cortex"/>
    <property type="evidence" value="ECO:0000269"/>
    <property type="project" value="JaponicusDB"/>
</dbReference>
<keyword evidence="16" id="KW-1185">Reference proteome</keyword>
<dbReference type="Gene3D" id="1.20.5.4820">
    <property type="match status" value="1"/>
</dbReference>
<dbReference type="InterPro" id="IPR036961">
    <property type="entry name" value="Kinesin_motor_dom_sf"/>
</dbReference>
<evidence type="ECO:0000256" key="5">
    <source>
        <dbReference type="ARBA" id="ARBA00023123"/>
    </source>
</evidence>
<evidence type="ECO:0000256" key="7">
    <source>
        <dbReference type="ARBA" id="ARBA00023203"/>
    </source>
</evidence>
<comment type="similarity">
    <text evidence="1 9">Belongs to the TRAFAC class myosin-kinesin ATPase superfamily. Myosin family.</text>
</comment>
<dbReference type="RefSeq" id="XP_002174838.1">
    <property type="nucleotide sequence ID" value="XM_002174802.1"/>
</dbReference>
<feature type="coiled-coil region" evidence="10">
    <location>
        <begin position="1327"/>
        <end position="1461"/>
    </location>
</feature>
<protein>
    <submittedName>
        <fullName evidence="14">Myosin type-2 heavy chain 1</fullName>
    </submittedName>
</protein>
<dbReference type="JaponicusDB" id="SJAG_03703">
    <property type="gene designation" value="myo2"/>
</dbReference>
<dbReference type="GO" id="GO:0007015">
    <property type="term" value="P:actin filament organization"/>
    <property type="evidence" value="ECO:0000318"/>
    <property type="project" value="GO_Central"/>
</dbReference>
<dbReference type="FunFam" id="1.20.58.530:FF:000001">
    <property type="entry name" value="Myosin heavy chain"/>
    <property type="match status" value="1"/>
</dbReference>